<proteinExistence type="predicted"/>
<sequence>MLKLETFPKIDAHFHSTFYDPIYEKIAKDYHVKYININTNASVFPPMEIQESVALAYIKKAPEHFAYIASFEMKGWENPNWYSYVFEHLKNSINQGAVGIKIWKNIGMEILKPDDQSFLMINDPFFDPLFIYLSENNIPVLTHLGEPKNC</sequence>
<protein>
    <recommendedName>
        <fullName evidence="3">Amidohydrolase-related domain-containing protein</fullName>
    </recommendedName>
</protein>
<gene>
    <name evidence="1" type="ORF">O0955_01530</name>
</gene>
<dbReference type="RefSeq" id="WP_269425765.1">
    <property type="nucleotide sequence ID" value="NZ_JAPWGM010000001.1"/>
</dbReference>
<dbReference type="Proteomes" id="UP001144347">
    <property type="component" value="Unassembled WGS sequence"/>
</dbReference>
<dbReference type="InterPro" id="IPR032466">
    <property type="entry name" value="Metal_Hydrolase"/>
</dbReference>
<evidence type="ECO:0000313" key="1">
    <source>
        <dbReference type="EMBL" id="MCZ4242673.1"/>
    </source>
</evidence>
<evidence type="ECO:0000313" key="2">
    <source>
        <dbReference type="Proteomes" id="UP001144347"/>
    </source>
</evidence>
<dbReference type="Gene3D" id="3.20.20.140">
    <property type="entry name" value="Metal-dependent hydrolases"/>
    <property type="match status" value="1"/>
</dbReference>
<dbReference type="SUPFAM" id="SSF51556">
    <property type="entry name" value="Metallo-dependent hydrolases"/>
    <property type="match status" value="1"/>
</dbReference>
<comment type="caution">
    <text evidence="1">The sequence shown here is derived from an EMBL/GenBank/DDBJ whole genome shotgun (WGS) entry which is preliminary data.</text>
</comment>
<dbReference type="EMBL" id="JAPWGM010000001">
    <property type="protein sequence ID" value="MCZ4242673.1"/>
    <property type="molecule type" value="Genomic_DNA"/>
</dbReference>
<evidence type="ECO:0008006" key="3">
    <source>
        <dbReference type="Google" id="ProtNLM"/>
    </source>
</evidence>
<organism evidence="1 2">
    <name type="scientific">Pedobacter punctiformis</name>
    <dbReference type="NCBI Taxonomy" id="3004097"/>
    <lineage>
        <taxon>Bacteria</taxon>
        <taxon>Pseudomonadati</taxon>
        <taxon>Bacteroidota</taxon>
        <taxon>Sphingobacteriia</taxon>
        <taxon>Sphingobacteriales</taxon>
        <taxon>Sphingobacteriaceae</taxon>
        <taxon>Pedobacter</taxon>
    </lineage>
</organism>
<reference evidence="1" key="1">
    <citation type="submission" date="2022-12" db="EMBL/GenBank/DDBJ databases">
        <title>Genome sequence of HCMS5-2.</title>
        <authorList>
            <person name="Woo H."/>
        </authorList>
    </citation>
    <scope>NUCLEOTIDE SEQUENCE</scope>
    <source>
        <strain evidence="1">HCMS5-2</strain>
    </source>
</reference>
<name>A0ABT4L692_9SPHI</name>
<keyword evidence="2" id="KW-1185">Reference proteome</keyword>
<accession>A0ABT4L692</accession>